<evidence type="ECO:0000313" key="2">
    <source>
        <dbReference type="EMBL" id="MEQ2181516.1"/>
    </source>
</evidence>
<gene>
    <name evidence="2" type="ORF">GOODEAATRI_012382</name>
</gene>
<dbReference type="Proteomes" id="UP001476798">
    <property type="component" value="Unassembled WGS sequence"/>
</dbReference>
<comment type="caution">
    <text evidence="2">The sequence shown here is derived from an EMBL/GenBank/DDBJ whole genome shotgun (WGS) entry which is preliminary data.</text>
</comment>
<proteinExistence type="predicted"/>
<feature type="region of interest" description="Disordered" evidence="1">
    <location>
        <begin position="1"/>
        <end position="42"/>
    </location>
</feature>
<accession>A0ABV0PDH0</accession>
<sequence>MRSIESASSVFYHSQEEEVGKTGVDSQGSHREAPSGTLHDFYQDSMTEGGLVITEPDFTDDTSPRRRAYSTNQLMEYNPAKKTFTPSDPNSVVPKNPLRRSKVQELTGQMSPEHEVHWKNEYQALNRCSSHISDGYGHQLCQAETPQDTQTSHLIITSQHKGDCKAVVSGLLCGQPMKWEVVFDIEPFLSGREREEKVHEELWNETFHHLAGSSIIHDFEHMGDKEPEIEHVFAVVYLSLSSVRLALSRTRLLTRAAKGFMCRSHSKSGDSIGESENENKDYIPLVLLQLASGAFLLDSALCEAINVPMDKLKWTSPFVSHRSSLGHLSQSSSRRTDSANDGSRSPFEPDPYQQVAEHTVGIHSPSYSSRNAWVDAGQFTTIEPQFFPFTQVDRVHSSGSGGSEIASLGSALKRVQDPEHMVWATAVALAWLEHSSASYFTEWELVAAKASMWLNAQDIPEGKDLASIKAAANQLFIILRHWDENLQLNMLCYNPNSV</sequence>
<evidence type="ECO:0000313" key="3">
    <source>
        <dbReference type="Proteomes" id="UP001476798"/>
    </source>
</evidence>
<organism evidence="2 3">
    <name type="scientific">Goodea atripinnis</name>
    <dbReference type="NCBI Taxonomy" id="208336"/>
    <lineage>
        <taxon>Eukaryota</taxon>
        <taxon>Metazoa</taxon>
        <taxon>Chordata</taxon>
        <taxon>Craniata</taxon>
        <taxon>Vertebrata</taxon>
        <taxon>Euteleostomi</taxon>
        <taxon>Actinopterygii</taxon>
        <taxon>Neopterygii</taxon>
        <taxon>Teleostei</taxon>
        <taxon>Neoteleostei</taxon>
        <taxon>Acanthomorphata</taxon>
        <taxon>Ovalentaria</taxon>
        <taxon>Atherinomorphae</taxon>
        <taxon>Cyprinodontiformes</taxon>
        <taxon>Goodeidae</taxon>
        <taxon>Goodea</taxon>
    </lineage>
</organism>
<feature type="compositionally biased region" description="Low complexity" evidence="1">
    <location>
        <begin position="323"/>
        <end position="333"/>
    </location>
</feature>
<dbReference type="InterPro" id="IPR052627">
    <property type="entry name" value="VWA_domain-containing"/>
</dbReference>
<dbReference type="EMBL" id="JAHRIO010070757">
    <property type="protein sequence ID" value="MEQ2181516.1"/>
    <property type="molecule type" value="Genomic_DNA"/>
</dbReference>
<evidence type="ECO:0000256" key="1">
    <source>
        <dbReference type="SAM" id="MobiDB-lite"/>
    </source>
</evidence>
<evidence type="ECO:0008006" key="4">
    <source>
        <dbReference type="Google" id="ProtNLM"/>
    </source>
</evidence>
<dbReference type="PANTHER" id="PTHR46299:SF1">
    <property type="entry name" value="VON WILLEBRAND FACTOR A DOMAIN-CONTAINING PROTEIN 5B1"/>
    <property type="match status" value="1"/>
</dbReference>
<keyword evidence="3" id="KW-1185">Reference proteome</keyword>
<reference evidence="2 3" key="1">
    <citation type="submission" date="2021-06" db="EMBL/GenBank/DDBJ databases">
        <authorList>
            <person name="Palmer J.M."/>
        </authorList>
    </citation>
    <scope>NUCLEOTIDE SEQUENCE [LARGE SCALE GENOMIC DNA]</scope>
    <source>
        <strain evidence="2 3">GA_2019</strain>
        <tissue evidence="2">Muscle</tissue>
    </source>
</reference>
<feature type="compositionally biased region" description="Polar residues" evidence="1">
    <location>
        <begin position="1"/>
        <end position="12"/>
    </location>
</feature>
<protein>
    <recommendedName>
        <fullName evidence="4">von Willebrand factor A domain containing 5B1</fullName>
    </recommendedName>
</protein>
<feature type="region of interest" description="Disordered" evidence="1">
    <location>
        <begin position="323"/>
        <end position="351"/>
    </location>
</feature>
<name>A0ABV0PDH0_9TELE</name>
<dbReference type="PANTHER" id="PTHR46299">
    <property type="entry name" value="VON WILLEBRAND FACTOR A DOMAIN-CONTAINING PROTEIN 5B2-RELATED"/>
    <property type="match status" value="1"/>
</dbReference>